<dbReference type="KEGG" id="halu:HUG12_17980"/>
<evidence type="ECO:0000256" key="1">
    <source>
        <dbReference type="SAM" id="MobiDB-lite"/>
    </source>
</evidence>
<sequence length="386" mass="42857">MTDDAPGSDTAADGEGRGDDVHVADAGREGEGSHGDDYLARLVDPERLRAFLDAELGPAESFALERHPEGHSNETLFVTHGDRDLVVRRPPPGETAETAHDVLREFRVVDALGDTPVPVPETLCACEDESVLGADFFVMARTAGDVLRGAEPVRFAAPDRRRRVGEELVDTLASIHSVDPGAVGLDDFGRPAGFTDRQVDRWSRQFRWAFEVTADEREVPAIHETTTWLTEHVPGSRPETLVHGDYKLDNVMFGPGTPPELVAVFDWELSTLGDPRTDLGWMLSFWHDPGDPEPAIPELQSTFTAREGYPRRRDLVDRYEAATGIEYEHDRFYRTLAVYKLAALGEMFFRRHLEGNSDDPLYPKMEAGVPALGERCLRIIEGDEGL</sequence>
<dbReference type="GO" id="GO:0004672">
    <property type="term" value="F:protein kinase activity"/>
    <property type="evidence" value="ECO:0007669"/>
    <property type="project" value="InterPro"/>
</dbReference>
<feature type="domain" description="Aminoglycoside phosphotransferase" evidence="2">
    <location>
        <begin position="64"/>
        <end position="314"/>
    </location>
</feature>
<gene>
    <name evidence="3" type="ORF">HUG12_17980</name>
</gene>
<dbReference type="InterPro" id="IPR052898">
    <property type="entry name" value="ACAD10-like"/>
</dbReference>
<evidence type="ECO:0000313" key="4">
    <source>
        <dbReference type="Proteomes" id="UP000509626"/>
    </source>
</evidence>
<dbReference type="SUPFAM" id="SSF56112">
    <property type="entry name" value="Protein kinase-like (PK-like)"/>
    <property type="match status" value="1"/>
</dbReference>
<dbReference type="Pfam" id="PF01636">
    <property type="entry name" value="APH"/>
    <property type="match status" value="1"/>
</dbReference>
<evidence type="ECO:0000259" key="2">
    <source>
        <dbReference type="Pfam" id="PF01636"/>
    </source>
</evidence>
<feature type="region of interest" description="Disordered" evidence="1">
    <location>
        <begin position="1"/>
        <end position="39"/>
    </location>
</feature>
<keyword evidence="4" id="KW-1185">Reference proteome</keyword>
<dbReference type="PANTHER" id="PTHR47829:SF1">
    <property type="entry name" value="HAD FAMILY PHOSPHATASE"/>
    <property type="match status" value="1"/>
</dbReference>
<proteinExistence type="predicted"/>
<dbReference type="Gene3D" id="3.90.1200.10">
    <property type="match status" value="1"/>
</dbReference>
<reference evidence="3 4" key="1">
    <citation type="submission" date="2020-06" db="EMBL/GenBank/DDBJ databases">
        <title>NJ-3-1, isolated from saline soil.</title>
        <authorList>
            <person name="Cui H.L."/>
            <person name="Shi X."/>
        </authorList>
    </citation>
    <scope>NUCLEOTIDE SEQUENCE [LARGE SCALE GENOMIC DNA]</scope>
    <source>
        <strain evidence="3 4">NJ-3-1</strain>
    </source>
</reference>
<dbReference type="CDD" id="cd05154">
    <property type="entry name" value="ACAD10_11_N-like"/>
    <property type="match status" value="1"/>
</dbReference>
<dbReference type="EMBL" id="CP058579">
    <property type="protein sequence ID" value="QLG63512.1"/>
    <property type="molecule type" value="Genomic_DNA"/>
</dbReference>
<dbReference type="InterPro" id="IPR002575">
    <property type="entry name" value="Aminoglycoside_PTrfase"/>
</dbReference>
<feature type="compositionally biased region" description="Basic and acidic residues" evidence="1">
    <location>
        <begin position="14"/>
        <end position="39"/>
    </location>
</feature>
<dbReference type="AlphaFoldDB" id="A0A7D5LCI1"/>
<dbReference type="GeneID" id="56039389"/>
<keyword evidence="3" id="KW-0808">Transferase</keyword>
<dbReference type="InterPro" id="IPR041726">
    <property type="entry name" value="ACAD10_11_N"/>
</dbReference>
<dbReference type="PANTHER" id="PTHR47829">
    <property type="entry name" value="HYDROLASE, PUTATIVE (AFU_ORTHOLOGUE AFUA_1G12880)-RELATED"/>
    <property type="match status" value="1"/>
</dbReference>
<evidence type="ECO:0000313" key="3">
    <source>
        <dbReference type="EMBL" id="QLG63512.1"/>
    </source>
</evidence>
<protein>
    <submittedName>
        <fullName evidence="3">Phosphotransferase family protein</fullName>
    </submittedName>
</protein>
<dbReference type="InterPro" id="IPR011009">
    <property type="entry name" value="Kinase-like_dom_sf"/>
</dbReference>
<name>A0A7D5LCI1_9EURY</name>
<dbReference type="Gene3D" id="3.30.200.20">
    <property type="entry name" value="Phosphorylase Kinase, domain 1"/>
    <property type="match status" value="1"/>
</dbReference>
<dbReference type="PROSITE" id="PS00108">
    <property type="entry name" value="PROTEIN_KINASE_ST"/>
    <property type="match status" value="1"/>
</dbReference>
<dbReference type="InterPro" id="IPR008271">
    <property type="entry name" value="Ser/Thr_kinase_AS"/>
</dbReference>
<dbReference type="RefSeq" id="WP_179270096.1">
    <property type="nucleotide sequence ID" value="NZ_CP058579.1"/>
</dbReference>
<organism evidence="3 4">
    <name type="scientific">Halorarum salinum</name>
    <dbReference type="NCBI Taxonomy" id="2743089"/>
    <lineage>
        <taxon>Archaea</taxon>
        <taxon>Methanobacteriati</taxon>
        <taxon>Methanobacteriota</taxon>
        <taxon>Stenosarchaea group</taxon>
        <taxon>Halobacteria</taxon>
        <taxon>Halobacteriales</taxon>
        <taxon>Haloferacaceae</taxon>
        <taxon>Halorarum</taxon>
    </lineage>
</organism>
<dbReference type="Proteomes" id="UP000509626">
    <property type="component" value="Chromosome"/>
</dbReference>
<dbReference type="OrthoDB" id="350437at2157"/>
<accession>A0A7D5LCI1</accession>